<protein>
    <submittedName>
        <fullName evidence="1">Uncharacterized protein</fullName>
    </submittedName>
</protein>
<comment type="caution">
    <text evidence="1">The sequence shown here is derived from an EMBL/GenBank/DDBJ whole genome shotgun (WGS) entry which is preliminary data.</text>
</comment>
<keyword evidence="2" id="KW-1185">Reference proteome</keyword>
<dbReference type="Proteomes" id="UP000000702">
    <property type="component" value="Unassembled WGS sequence"/>
</dbReference>
<evidence type="ECO:0000313" key="2">
    <source>
        <dbReference type="Proteomes" id="UP000000702"/>
    </source>
</evidence>
<accession>F9WH96</accession>
<reference evidence="2" key="1">
    <citation type="submission" date="2011-07" db="EMBL/GenBank/DDBJ databases">
        <title>Divergent evolution of antigenic variation in African trypanosomes.</title>
        <authorList>
            <person name="Jackson A.P."/>
            <person name="Berry A."/>
            <person name="Allison H.C."/>
            <person name="Burton P."/>
            <person name="Anderson J."/>
            <person name="Aslett M."/>
            <person name="Brown R."/>
            <person name="Corton N."/>
            <person name="Harris D."/>
            <person name="Hauser H."/>
            <person name="Gamble J."/>
            <person name="Gilderthorp R."/>
            <person name="McQuillan J."/>
            <person name="Quail M.A."/>
            <person name="Sanders M."/>
            <person name="Van Tonder A."/>
            <person name="Ginger M.L."/>
            <person name="Donelson J.E."/>
            <person name="Field M.C."/>
            <person name="Barry J.D."/>
            <person name="Berriman M."/>
            <person name="Hertz-Fowler C."/>
        </authorList>
    </citation>
    <scope>NUCLEOTIDE SEQUENCE [LARGE SCALE GENOMIC DNA]</scope>
    <source>
        <strain evidence="2">IL3000</strain>
    </source>
</reference>
<dbReference type="EMBL" id="CAEQ01002399">
    <property type="protein sequence ID" value="CCD16685.1"/>
    <property type="molecule type" value="Genomic_DNA"/>
</dbReference>
<evidence type="ECO:0000313" key="1">
    <source>
        <dbReference type="EMBL" id="CCD16685.1"/>
    </source>
</evidence>
<dbReference type="AlphaFoldDB" id="F9WH96"/>
<reference evidence="1 2" key="2">
    <citation type="journal article" date="2012" name="Proc. Natl. Acad. Sci. U.S.A.">
        <title>Antigenic diversity is generated by distinct evolutionary mechanisms in African trypanosome species.</title>
        <authorList>
            <person name="Jackson A.P."/>
            <person name="Berry A."/>
            <person name="Aslett M."/>
            <person name="Allison H.C."/>
            <person name="Burton P."/>
            <person name="Vavrova-Anderson J."/>
            <person name="Brown R."/>
            <person name="Browne H."/>
            <person name="Corton N."/>
            <person name="Hauser H."/>
            <person name="Gamble J."/>
            <person name="Gilderthorp R."/>
            <person name="Marcello L."/>
            <person name="McQuillan J."/>
            <person name="Otto T.D."/>
            <person name="Quail M.A."/>
            <person name="Sanders M.J."/>
            <person name="van Tonder A."/>
            <person name="Ginger M.L."/>
            <person name="Field M.C."/>
            <person name="Barry J.D."/>
            <person name="Hertz-Fowler C."/>
            <person name="Berriman M."/>
        </authorList>
    </citation>
    <scope>NUCLEOTIDE SEQUENCE [LARGE SCALE GENOMIC DNA]</scope>
    <source>
        <strain evidence="1 2">IL3000</strain>
    </source>
</reference>
<gene>
    <name evidence="1" type="ORF">TCIL3000_0_15920</name>
</gene>
<proteinExistence type="predicted"/>
<organism evidence="1 2">
    <name type="scientific">Trypanosoma congolense (strain IL3000)</name>
    <dbReference type="NCBI Taxonomy" id="1068625"/>
    <lineage>
        <taxon>Eukaryota</taxon>
        <taxon>Discoba</taxon>
        <taxon>Euglenozoa</taxon>
        <taxon>Kinetoplastea</taxon>
        <taxon>Metakinetoplastina</taxon>
        <taxon>Trypanosomatida</taxon>
        <taxon>Trypanosomatidae</taxon>
        <taxon>Trypanosoma</taxon>
        <taxon>Nannomonas</taxon>
    </lineage>
</organism>
<sequence length="135" mass="14915">MMETESMKQLLPALRFLTSAWGRRVGMLRYALEVRFIISSISAYDLLPGLHIIPACLCDLTCRWCAACSLAWYQRMLLAVSVIGAYLCARVCVCSFEEGVEFRVIILSEMEICGESGLCGSVAGGFYNAIGGRLR</sequence>
<name>F9WH96_TRYCI</name>